<reference evidence="1" key="1">
    <citation type="submission" date="2020-05" db="EMBL/GenBank/DDBJ databases">
        <authorList>
            <person name="Chiriac C."/>
            <person name="Salcher M."/>
            <person name="Ghai R."/>
            <person name="Kavagutti S V."/>
        </authorList>
    </citation>
    <scope>NUCLEOTIDE SEQUENCE</scope>
</reference>
<accession>A0A6J6Z9W7</accession>
<proteinExistence type="predicted"/>
<dbReference type="AlphaFoldDB" id="A0A6J6Z9W7"/>
<evidence type="ECO:0000313" key="1">
    <source>
        <dbReference type="EMBL" id="CAB4817434.1"/>
    </source>
</evidence>
<sequence length="93" mass="10145">MTSANKHNVASANFNTLRSGSSLKIGSHDHGAGLKPLVGTLQLHDVENDRTCRETVDLFDTKLARTTKCAHLAVRNTVVMLVVLIHMDKSVHV</sequence>
<protein>
    <submittedName>
        <fullName evidence="1">Unannotated protein</fullName>
    </submittedName>
</protein>
<gene>
    <name evidence="1" type="ORF">UFOPK3010_01551</name>
</gene>
<name>A0A6J6Z9W7_9ZZZZ</name>
<organism evidence="1">
    <name type="scientific">freshwater metagenome</name>
    <dbReference type="NCBI Taxonomy" id="449393"/>
    <lineage>
        <taxon>unclassified sequences</taxon>
        <taxon>metagenomes</taxon>
        <taxon>ecological metagenomes</taxon>
    </lineage>
</organism>
<dbReference type="EMBL" id="CAFAAM010000273">
    <property type="protein sequence ID" value="CAB4817434.1"/>
    <property type="molecule type" value="Genomic_DNA"/>
</dbReference>